<feature type="region of interest" description="Disordered" evidence="1">
    <location>
        <begin position="1"/>
        <end position="66"/>
    </location>
</feature>
<feature type="compositionally biased region" description="Gly residues" evidence="1">
    <location>
        <begin position="57"/>
        <end position="66"/>
    </location>
</feature>
<comment type="caution">
    <text evidence="2">The sequence shown here is derived from an EMBL/GenBank/DDBJ whole genome shotgun (WGS) entry which is preliminary data.</text>
</comment>
<dbReference type="Proteomes" id="UP001189429">
    <property type="component" value="Unassembled WGS sequence"/>
</dbReference>
<organism evidence="2 3">
    <name type="scientific">Prorocentrum cordatum</name>
    <dbReference type="NCBI Taxonomy" id="2364126"/>
    <lineage>
        <taxon>Eukaryota</taxon>
        <taxon>Sar</taxon>
        <taxon>Alveolata</taxon>
        <taxon>Dinophyceae</taxon>
        <taxon>Prorocentrales</taxon>
        <taxon>Prorocentraceae</taxon>
        <taxon>Prorocentrum</taxon>
    </lineage>
</organism>
<feature type="non-terminal residue" evidence="2">
    <location>
        <position position="66"/>
    </location>
</feature>
<name>A0ABN9SGI7_9DINO</name>
<accession>A0ABN9SGI7</accession>
<sequence length="66" mass="7317">MSSGWSAPRSAADMLEGEGGGRSEERRRRSEEEEGRTPRGRRPERAPRAWSREDAGLFGGRRGVCA</sequence>
<protein>
    <submittedName>
        <fullName evidence="2">Uncharacterized protein</fullName>
    </submittedName>
</protein>
<dbReference type="EMBL" id="CAUYUJ010010947">
    <property type="protein sequence ID" value="CAK0830581.1"/>
    <property type="molecule type" value="Genomic_DNA"/>
</dbReference>
<keyword evidence="3" id="KW-1185">Reference proteome</keyword>
<feature type="compositionally biased region" description="Basic and acidic residues" evidence="1">
    <location>
        <begin position="19"/>
        <end position="55"/>
    </location>
</feature>
<gene>
    <name evidence="2" type="ORF">PCOR1329_LOCUS29192</name>
</gene>
<evidence type="ECO:0000313" key="2">
    <source>
        <dbReference type="EMBL" id="CAK0830581.1"/>
    </source>
</evidence>
<evidence type="ECO:0000256" key="1">
    <source>
        <dbReference type="SAM" id="MobiDB-lite"/>
    </source>
</evidence>
<reference evidence="2" key="1">
    <citation type="submission" date="2023-10" db="EMBL/GenBank/DDBJ databases">
        <authorList>
            <person name="Chen Y."/>
            <person name="Shah S."/>
            <person name="Dougan E. K."/>
            <person name="Thang M."/>
            <person name="Chan C."/>
        </authorList>
    </citation>
    <scope>NUCLEOTIDE SEQUENCE [LARGE SCALE GENOMIC DNA]</scope>
</reference>
<evidence type="ECO:0000313" key="3">
    <source>
        <dbReference type="Proteomes" id="UP001189429"/>
    </source>
</evidence>
<proteinExistence type="predicted"/>